<evidence type="ECO:0000313" key="2">
    <source>
        <dbReference type="EMBL" id="GBC09403.1"/>
    </source>
</evidence>
<reference evidence="2 4" key="1">
    <citation type="submission" date="2017-11" db="EMBL/GenBank/DDBJ databases">
        <title>The genome of Rhizophagus clarus HR1 reveals common genetic basis of auxotrophy among arbuscular mycorrhizal fungi.</title>
        <authorList>
            <person name="Kobayashi Y."/>
        </authorList>
    </citation>
    <scope>NUCLEOTIDE SEQUENCE [LARGE SCALE GENOMIC DNA]</scope>
    <source>
        <strain evidence="2 4">HR1</strain>
    </source>
</reference>
<accession>A0A2Z6S8H8</accession>
<protein>
    <submittedName>
        <fullName evidence="2">Uncharacterized protein</fullName>
    </submittedName>
</protein>
<feature type="compositionally biased region" description="Basic and acidic residues" evidence="1">
    <location>
        <begin position="13"/>
        <end position="28"/>
    </location>
</feature>
<dbReference type="EMBL" id="BLAL01000160">
    <property type="protein sequence ID" value="GES86351.1"/>
    <property type="molecule type" value="Genomic_DNA"/>
</dbReference>
<proteinExistence type="predicted"/>
<feature type="region of interest" description="Disordered" evidence="1">
    <location>
        <begin position="1"/>
        <end position="28"/>
    </location>
</feature>
<reference evidence="3" key="2">
    <citation type="submission" date="2019-10" db="EMBL/GenBank/DDBJ databases">
        <title>Conservation and host-specific expression of non-tandemly repeated heterogenous ribosome RNA gene in arbuscular mycorrhizal fungi.</title>
        <authorList>
            <person name="Maeda T."/>
            <person name="Kobayashi Y."/>
            <person name="Nakagawa T."/>
            <person name="Ezawa T."/>
            <person name="Yamaguchi K."/>
            <person name="Bino T."/>
            <person name="Nishimoto Y."/>
            <person name="Shigenobu S."/>
            <person name="Kawaguchi M."/>
        </authorList>
    </citation>
    <scope>NUCLEOTIDE SEQUENCE</scope>
    <source>
        <strain evidence="3">HR1</strain>
    </source>
</reference>
<comment type="caution">
    <text evidence="2">The sequence shown here is derived from an EMBL/GenBank/DDBJ whole genome shotgun (WGS) entry which is preliminary data.</text>
</comment>
<dbReference type="Proteomes" id="UP000247702">
    <property type="component" value="Unassembled WGS sequence"/>
</dbReference>
<name>A0A2Z6S8H8_9GLOM</name>
<dbReference type="EMBL" id="BEXD01004296">
    <property type="protein sequence ID" value="GBC09403.1"/>
    <property type="molecule type" value="Genomic_DNA"/>
</dbReference>
<feature type="compositionally biased region" description="Polar residues" evidence="1">
    <location>
        <begin position="1"/>
        <end position="11"/>
    </location>
</feature>
<evidence type="ECO:0000256" key="1">
    <source>
        <dbReference type="SAM" id="MobiDB-lite"/>
    </source>
</evidence>
<evidence type="ECO:0000313" key="3">
    <source>
        <dbReference type="EMBL" id="GES86351.1"/>
    </source>
</evidence>
<sequence length="73" mass="8678">MSSKQINTPSKINEFEEARTVEQNQVERRQNADRIYNAVHISNEDNENRIINLPQQSISDPLWNQFFNGSYFY</sequence>
<dbReference type="Proteomes" id="UP000615446">
    <property type="component" value="Unassembled WGS sequence"/>
</dbReference>
<dbReference type="AlphaFoldDB" id="A0A2Z6S8H8"/>
<evidence type="ECO:0000313" key="4">
    <source>
        <dbReference type="Proteomes" id="UP000247702"/>
    </source>
</evidence>
<organism evidence="2 4">
    <name type="scientific">Rhizophagus clarus</name>
    <dbReference type="NCBI Taxonomy" id="94130"/>
    <lineage>
        <taxon>Eukaryota</taxon>
        <taxon>Fungi</taxon>
        <taxon>Fungi incertae sedis</taxon>
        <taxon>Mucoromycota</taxon>
        <taxon>Glomeromycotina</taxon>
        <taxon>Glomeromycetes</taxon>
        <taxon>Glomerales</taxon>
        <taxon>Glomeraceae</taxon>
        <taxon>Rhizophagus</taxon>
    </lineage>
</organism>
<gene>
    <name evidence="3" type="ORF">RCL2_001340600</name>
    <name evidence="2" type="ORF">RclHR1_08830005</name>
</gene>
<keyword evidence="4" id="KW-1185">Reference proteome</keyword>
<dbReference type="OrthoDB" id="2307464at2759"/>